<evidence type="ECO:0000259" key="8">
    <source>
        <dbReference type="Pfam" id="PF02229"/>
    </source>
</evidence>
<evidence type="ECO:0000256" key="5">
    <source>
        <dbReference type="ARBA" id="ARBA00023163"/>
    </source>
</evidence>
<keyword evidence="10" id="KW-1185">Reference proteome</keyword>
<dbReference type="Pfam" id="PF02229">
    <property type="entry name" value="PC4"/>
    <property type="match status" value="1"/>
</dbReference>
<evidence type="ECO:0000256" key="3">
    <source>
        <dbReference type="ARBA" id="ARBA00023015"/>
    </source>
</evidence>
<dbReference type="AlphaFoldDB" id="A0A1E4RCV6"/>
<dbReference type="EMBL" id="KV454545">
    <property type="protein sequence ID" value="ODV65098.1"/>
    <property type="molecule type" value="Genomic_DNA"/>
</dbReference>
<evidence type="ECO:0000256" key="4">
    <source>
        <dbReference type="ARBA" id="ARBA00023125"/>
    </source>
</evidence>
<organism evidence="9 10">
    <name type="scientific">Hyphopichia burtonii NRRL Y-1933</name>
    <dbReference type="NCBI Taxonomy" id="984485"/>
    <lineage>
        <taxon>Eukaryota</taxon>
        <taxon>Fungi</taxon>
        <taxon>Dikarya</taxon>
        <taxon>Ascomycota</taxon>
        <taxon>Saccharomycotina</taxon>
        <taxon>Pichiomycetes</taxon>
        <taxon>Debaryomycetaceae</taxon>
        <taxon>Hyphopichia</taxon>
    </lineage>
</organism>
<evidence type="ECO:0000256" key="2">
    <source>
        <dbReference type="ARBA" id="ARBA00009001"/>
    </source>
</evidence>
<dbReference type="Proteomes" id="UP000095085">
    <property type="component" value="Unassembled WGS sequence"/>
</dbReference>
<dbReference type="PANTHER" id="PTHR13215">
    <property type="entry name" value="RNA POLYMERASE II TRANSCRIPTIONAL COACTIVATOR"/>
    <property type="match status" value="1"/>
</dbReference>
<dbReference type="Gene3D" id="2.30.31.10">
    <property type="entry name" value="Transcriptional Coactivator Pc4, Chain A"/>
    <property type="match status" value="1"/>
</dbReference>
<dbReference type="InterPro" id="IPR009044">
    <property type="entry name" value="ssDNA-bd_transcriptional_reg"/>
</dbReference>
<dbReference type="InterPro" id="IPR045125">
    <property type="entry name" value="Sub1/Tcp4-like"/>
</dbReference>
<keyword evidence="6" id="KW-0539">Nucleus</keyword>
<feature type="compositionally biased region" description="Polar residues" evidence="7">
    <location>
        <begin position="13"/>
        <end position="27"/>
    </location>
</feature>
<sequence length="160" mass="17777">MAYRKFYKRGGASNASTGRSGAAVTSTGGKDVVIELDKKKQVTVRQFNGINLVDIREFYFDKDTKEKKPGKKGISLTEDSWLKLVENQSNIQDALDRFNGLGASSGTIEPPTKKPKTEKKPAESEEEENDDDEFEDVTEAKPNNLNNKAEAEPESESEEE</sequence>
<proteinExistence type="inferred from homology"/>
<dbReference type="GO" id="GO:0005634">
    <property type="term" value="C:nucleus"/>
    <property type="evidence" value="ECO:0007669"/>
    <property type="project" value="UniProtKB-SubCell"/>
</dbReference>
<evidence type="ECO:0000256" key="7">
    <source>
        <dbReference type="SAM" id="MobiDB-lite"/>
    </source>
</evidence>
<dbReference type="GO" id="GO:0003677">
    <property type="term" value="F:DNA binding"/>
    <property type="evidence" value="ECO:0007669"/>
    <property type="project" value="UniProtKB-KW"/>
</dbReference>
<comment type="similarity">
    <text evidence="2">Belongs to the transcriptional coactivator PC4 family.</text>
</comment>
<evidence type="ECO:0000313" key="9">
    <source>
        <dbReference type="EMBL" id="ODV65098.1"/>
    </source>
</evidence>
<dbReference type="RefSeq" id="XP_020074165.1">
    <property type="nucleotide sequence ID" value="XM_020221837.1"/>
</dbReference>
<reference evidence="10" key="1">
    <citation type="submission" date="2016-05" db="EMBL/GenBank/DDBJ databases">
        <title>Comparative genomics of biotechnologically important yeasts.</title>
        <authorList>
            <consortium name="DOE Joint Genome Institute"/>
            <person name="Riley R."/>
            <person name="Haridas S."/>
            <person name="Wolfe K.H."/>
            <person name="Lopes M.R."/>
            <person name="Hittinger C.T."/>
            <person name="Goker M."/>
            <person name="Salamov A."/>
            <person name="Wisecaver J."/>
            <person name="Long T.M."/>
            <person name="Aerts A.L."/>
            <person name="Barry K."/>
            <person name="Choi C."/>
            <person name="Clum A."/>
            <person name="Coughlan A.Y."/>
            <person name="Deshpande S."/>
            <person name="Douglass A.P."/>
            <person name="Hanson S.J."/>
            <person name="Klenk H.-P."/>
            <person name="Labutti K."/>
            <person name="Lapidus A."/>
            <person name="Lindquist E."/>
            <person name="Lipzen A."/>
            <person name="Meier-Kolthoff J.P."/>
            <person name="Ohm R.A."/>
            <person name="Otillar R.P."/>
            <person name="Pangilinan J."/>
            <person name="Peng Y."/>
            <person name="Rokas A."/>
            <person name="Rosa C.A."/>
            <person name="Scheuner C."/>
            <person name="Sibirny A.A."/>
            <person name="Slot J.C."/>
            <person name="Stielow J.B."/>
            <person name="Sun H."/>
            <person name="Kurtzman C.P."/>
            <person name="Blackwell M."/>
            <person name="Grigoriev I.V."/>
            <person name="Jeffries T.W."/>
        </authorList>
    </citation>
    <scope>NUCLEOTIDE SEQUENCE [LARGE SCALE GENOMIC DNA]</scope>
    <source>
        <strain evidence="10">NRRL Y-1933</strain>
    </source>
</reference>
<keyword evidence="5" id="KW-0804">Transcription</keyword>
<dbReference type="OrthoDB" id="2505440at2759"/>
<protein>
    <submittedName>
        <fullName evidence="9">PC4-domain-containing protein</fullName>
    </submittedName>
</protein>
<keyword evidence="4" id="KW-0238">DNA-binding</keyword>
<feature type="region of interest" description="Disordered" evidence="7">
    <location>
        <begin position="1"/>
        <end position="27"/>
    </location>
</feature>
<accession>A0A1E4RCV6</accession>
<evidence type="ECO:0000256" key="6">
    <source>
        <dbReference type="ARBA" id="ARBA00023242"/>
    </source>
</evidence>
<evidence type="ECO:0000256" key="1">
    <source>
        <dbReference type="ARBA" id="ARBA00004123"/>
    </source>
</evidence>
<dbReference type="GO" id="GO:0060261">
    <property type="term" value="P:positive regulation of transcription initiation by RNA polymerase II"/>
    <property type="evidence" value="ECO:0007669"/>
    <property type="project" value="InterPro"/>
</dbReference>
<dbReference type="SUPFAM" id="SSF54447">
    <property type="entry name" value="ssDNA-binding transcriptional regulator domain"/>
    <property type="match status" value="1"/>
</dbReference>
<keyword evidence="3" id="KW-0805">Transcription regulation</keyword>
<feature type="region of interest" description="Disordered" evidence="7">
    <location>
        <begin position="97"/>
        <end position="160"/>
    </location>
</feature>
<dbReference type="InterPro" id="IPR003173">
    <property type="entry name" value="PC4_C"/>
</dbReference>
<evidence type="ECO:0000313" key="10">
    <source>
        <dbReference type="Proteomes" id="UP000095085"/>
    </source>
</evidence>
<gene>
    <name evidence="9" type="ORF">HYPBUDRAFT_153986</name>
</gene>
<dbReference type="STRING" id="984485.A0A1E4RCV6"/>
<feature type="compositionally biased region" description="Acidic residues" evidence="7">
    <location>
        <begin position="124"/>
        <end position="137"/>
    </location>
</feature>
<feature type="domain" description="Transcriptional coactivator p15 (PC4) C-terminal" evidence="8">
    <location>
        <begin position="35"/>
        <end position="87"/>
    </location>
</feature>
<dbReference type="GO" id="GO:0003713">
    <property type="term" value="F:transcription coactivator activity"/>
    <property type="evidence" value="ECO:0007669"/>
    <property type="project" value="InterPro"/>
</dbReference>
<name>A0A1E4RCV6_9ASCO</name>
<dbReference type="GeneID" id="30996386"/>
<comment type="subcellular location">
    <subcellularLocation>
        <location evidence="1">Nucleus</location>
    </subcellularLocation>
</comment>